<dbReference type="FunFam" id="3.90.640.10:FF:000002">
    <property type="entry name" value="Heat shock 70 kDa"/>
    <property type="match status" value="1"/>
</dbReference>
<evidence type="ECO:0000256" key="5">
    <source>
        <dbReference type="SAM" id="Coils"/>
    </source>
</evidence>
<organism evidence="7 8">
    <name type="scientific">Polarella glacialis</name>
    <name type="common">Dinoflagellate</name>
    <dbReference type="NCBI Taxonomy" id="89957"/>
    <lineage>
        <taxon>Eukaryota</taxon>
        <taxon>Sar</taxon>
        <taxon>Alveolata</taxon>
        <taxon>Dinophyceae</taxon>
        <taxon>Suessiales</taxon>
        <taxon>Suessiaceae</taxon>
        <taxon>Polarella</taxon>
    </lineage>
</organism>
<dbReference type="GO" id="GO:0140662">
    <property type="term" value="F:ATP-dependent protein folding chaperone"/>
    <property type="evidence" value="ECO:0007669"/>
    <property type="project" value="InterPro"/>
</dbReference>
<dbReference type="EMBL" id="CAJNNW010002411">
    <property type="protein sequence ID" value="CAE8644213.1"/>
    <property type="molecule type" value="Genomic_DNA"/>
</dbReference>
<dbReference type="PROSITE" id="PS01036">
    <property type="entry name" value="HSP70_3"/>
    <property type="match status" value="1"/>
</dbReference>
<dbReference type="Pfam" id="PF00012">
    <property type="entry name" value="HSP70"/>
    <property type="match status" value="1"/>
</dbReference>
<evidence type="ECO:0000256" key="3">
    <source>
        <dbReference type="ARBA" id="ARBA00022840"/>
    </source>
</evidence>
<evidence type="ECO:0000256" key="6">
    <source>
        <dbReference type="SAM" id="MobiDB-lite"/>
    </source>
</evidence>
<protein>
    <recommendedName>
        <fullName evidence="9">Heat shock protein 70</fullName>
    </recommendedName>
</protein>
<dbReference type="PANTHER" id="PTHR19375">
    <property type="entry name" value="HEAT SHOCK PROTEIN 70KDA"/>
    <property type="match status" value="1"/>
</dbReference>
<comment type="caution">
    <text evidence="7">The sequence shown here is derived from an EMBL/GenBank/DDBJ whole genome shotgun (WGS) entry which is preliminary data.</text>
</comment>
<sequence length="669" mass="73135">MRLRSAVTGALKGSGSGSSAAGSAFCNTRKGTGSKNVLIFDLGGGTFDVSLLTIDDGIFEVKATAGDTHLGGEDFDNRVVDWCMQDFKRKNRGKDLSENNRSVRRLRTQCERAKRTLSASTQATIEIDSLFEGIDYSAHLSRARFEELNMDYFRSAMGPVEKVLHDSGIDKRHVHEVVLVGGSTRIPKVQSMIIELFNGKEPCKSINPDEAVAYGAAVQAAILSGEGSSQVQDLLLLDVTPLSMGLETAGGVMTKLIDRNTTIPTKKAQTFTTYADNQDGVLIQVFEGERAMTKDNNLLGKFHLDGIPPAPRGIPQIEVAFDIDANGLANLDKSEASELALLGQTNSPVSKVVDLPFVCYASSAVSVRSHGLRHHAGQPVQELVIQVGNSQIRVLSVQSQNAYKPWLISSTALRRQFTNSLCSSRFADQTSELESPFVMTLVGSSFGQGTMGMTMGLSLLSSRFHLHGGESEQFILADHPLQLFDHQRLSATEDLQPEVEAQHQEVDSGVFQEESEAVRSVLIYALHMIVGAFGIKCTKAIPSVVSLAGSGWPAQSYDGDEELMKWGRKMTAVIRYAQPWERGDDKPAGSSMELSYMLANFGSSHHFAQLTEALARQVIQRNPRLHLAWETDEVGWQAEVITATESRRQDVWLAMAGKIIRSSIVFKHK</sequence>
<dbReference type="InterPro" id="IPR029047">
    <property type="entry name" value="HSP70_peptide-bd_sf"/>
</dbReference>
<evidence type="ECO:0000256" key="4">
    <source>
        <dbReference type="RuleBase" id="RU003322"/>
    </source>
</evidence>
<evidence type="ECO:0000313" key="7">
    <source>
        <dbReference type="EMBL" id="CAE8644213.1"/>
    </source>
</evidence>
<dbReference type="FunFam" id="3.30.420.40:FF:000172">
    <property type="entry name" value="Heat shock 70 kDa protein"/>
    <property type="match status" value="1"/>
</dbReference>
<name>A0A813I3H9_POLGL</name>
<keyword evidence="2 4" id="KW-0547">Nucleotide-binding</keyword>
<dbReference type="PROSITE" id="PS00329">
    <property type="entry name" value="HSP70_2"/>
    <property type="match status" value="1"/>
</dbReference>
<evidence type="ECO:0000256" key="1">
    <source>
        <dbReference type="ARBA" id="ARBA00007381"/>
    </source>
</evidence>
<feature type="compositionally biased region" description="Low complexity" evidence="6">
    <location>
        <begin position="9"/>
        <end position="23"/>
    </location>
</feature>
<dbReference type="FunFam" id="2.60.34.10:FF:000012">
    <property type="entry name" value="Heat shock 70 kDa protein"/>
    <property type="match status" value="1"/>
</dbReference>
<dbReference type="InterPro" id="IPR018181">
    <property type="entry name" value="Heat_shock_70_CS"/>
</dbReference>
<dbReference type="InterPro" id="IPR043129">
    <property type="entry name" value="ATPase_NBD"/>
</dbReference>
<reference evidence="7" key="1">
    <citation type="submission" date="2021-02" db="EMBL/GenBank/DDBJ databases">
        <authorList>
            <person name="Dougan E. K."/>
            <person name="Rhodes N."/>
            <person name="Thang M."/>
            <person name="Chan C."/>
        </authorList>
    </citation>
    <scope>NUCLEOTIDE SEQUENCE</scope>
</reference>
<dbReference type="GO" id="GO:0005524">
    <property type="term" value="F:ATP binding"/>
    <property type="evidence" value="ECO:0007669"/>
    <property type="project" value="UniProtKB-KW"/>
</dbReference>
<dbReference type="PRINTS" id="PR00301">
    <property type="entry name" value="HEATSHOCK70"/>
</dbReference>
<dbReference type="SUPFAM" id="SSF53067">
    <property type="entry name" value="Actin-like ATPase domain"/>
    <property type="match status" value="1"/>
</dbReference>
<accession>A0A813I3H9</accession>
<dbReference type="Gene3D" id="3.30.420.40">
    <property type="match status" value="2"/>
</dbReference>
<dbReference type="Proteomes" id="UP000626109">
    <property type="component" value="Unassembled WGS sequence"/>
</dbReference>
<dbReference type="Gene3D" id="3.90.640.10">
    <property type="entry name" value="Actin, Chain A, domain 4"/>
    <property type="match status" value="1"/>
</dbReference>
<dbReference type="SUPFAM" id="SSF100920">
    <property type="entry name" value="Heat shock protein 70kD (HSP70), peptide-binding domain"/>
    <property type="match status" value="1"/>
</dbReference>
<evidence type="ECO:0000313" key="8">
    <source>
        <dbReference type="Proteomes" id="UP000626109"/>
    </source>
</evidence>
<keyword evidence="3 4" id="KW-0067">ATP-binding</keyword>
<evidence type="ECO:0008006" key="9">
    <source>
        <dbReference type="Google" id="ProtNLM"/>
    </source>
</evidence>
<feature type="coiled-coil region" evidence="5">
    <location>
        <begin position="96"/>
        <end position="123"/>
    </location>
</feature>
<evidence type="ECO:0000256" key="2">
    <source>
        <dbReference type="ARBA" id="ARBA00022741"/>
    </source>
</evidence>
<dbReference type="InterPro" id="IPR013126">
    <property type="entry name" value="Hsp_70_fam"/>
</dbReference>
<keyword evidence="5" id="KW-0175">Coiled coil</keyword>
<proteinExistence type="inferred from homology"/>
<comment type="similarity">
    <text evidence="1 4">Belongs to the heat shock protein 70 family.</text>
</comment>
<dbReference type="Gene3D" id="2.60.34.10">
    <property type="entry name" value="Substrate Binding Domain Of DNAk, Chain A, domain 1"/>
    <property type="match status" value="1"/>
</dbReference>
<feature type="region of interest" description="Disordered" evidence="6">
    <location>
        <begin position="1"/>
        <end position="23"/>
    </location>
</feature>
<gene>
    <name evidence="7" type="ORF">PGLA2088_LOCUS2854</name>
</gene>
<dbReference type="AlphaFoldDB" id="A0A813I3H9"/>